<accession>A0A843X024</accession>
<keyword evidence="3" id="KW-1185">Reference proteome</keyword>
<organism evidence="2 3">
    <name type="scientific">Colocasia esculenta</name>
    <name type="common">Wild taro</name>
    <name type="synonym">Arum esculentum</name>
    <dbReference type="NCBI Taxonomy" id="4460"/>
    <lineage>
        <taxon>Eukaryota</taxon>
        <taxon>Viridiplantae</taxon>
        <taxon>Streptophyta</taxon>
        <taxon>Embryophyta</taxon>
        <taxon>Tracheophyta</taxon>
        <taxon>Spermatophyta</taxon>
        <taxon>Magnoliopsida</taxon>
        <taxon>Liliopsida</taxon>
        <taxon>Araceae</taxon>
        <taxon>Aroideae</taxon>
        <taxon>Colocasieae</taxon>
        <taxon>Colocasia</taxon>
    </lineage>
</organism>
<proteinExistence type="predicted"/>
<feature type="region of interest" description="Disordered" evidence="1">
    <location>
        <begin position="1"/>
        <end position="89"/>
    </location>
</feature>
<gene>
    <name evidence="2" type="ORF">Taro_041216</name>
</gene>
<feature type="compositionally biased region" description="Low complexity" evidence="1">
    <location>
        <begin position="27"/>
        <end position="36"/>
    </location>
</feature>
<evidence type="ECO:0000313" key="2">
    <source>
        <dbReference type="EMBL" id="MQM08360.1"/>
    </source>
</evidence>
<comment type="caution">
    <text evidence="2">The sequence shown here is derived from an EMBL/GenBank/DDBJ whole genome shotgun (WGS) entry which is preliminary data.</text>
</comment>
<dbReference type="EMBL" id="NMUH01004102">
    <property type="protein sequence ID" value="MQM08360.1"/>
    <property type="molecule type" value="Genomic_DNA"/>
</dbReference>
<reference evidence="2" key="1">
    <citation type="submission" date="2017-07" db="EMBL/GenBank/DDBJ databases">
        <title>Taro Niue Genome Assembly and Annotation.</title>
        <authorList>
            <person name="Atibalentja N."/>
            <person name="Keating K."/>
            <person name="Fields C.J."/>
        </authorList>
    </citation>
    <scope>NUCLEOTIDE SEQUENCE</scope>
    <source>
        <strain evidence="2">Niue_2</strain>
        <tissue evidence="2">Leaf</tissue>
    </source>
</reference>
<sequence length="343" mass="38961">MSHLQETPTRPARNPLSQPRPSPPLPASLRIAPLSSGRAQACNINHRRRSRNCRSGRRLLRSRPPRHRPLHVHRQPPSPSLAALPLPRPLPDPLRGIGKKGLGGTERRDQPLKVDQTQTVCYSTGPLQYSRGALRRLLHRQYRDGALVEIYPSNELFITLGAKWLAERHVDLRSGTTPCVLLPPPEACIVPYCGFTNTSELPPEPVAWDISMEDVIYEADRALINEYEEEMRTDVQDQSLCVDSGLDWVDNSILTINSDLMDGTVHKNHNHIYPDQLYNNMSVAVLKEWHSGRFVLSALRTRATQIAPYYWTAMTYDDRGVPTDHNLNTFHNQTVFRPTMQKL</sequence>
<evidence type="ECO:0000313" key="3">
    <source>
        <dbReference type="Proteomes" id="UP000652761"/>
    </source>
</evidence>
<feature type="compositionally biased region" description="Basic residues" evidence="1">
    <location>
        <begin position="45"/>
        <end position="74"/>
    </location>
</feature>
<dbReference type="Proteomes" id="UP000652761">
    <property type="component" value="Unassembled WGS sequence"/>
</dbReference>
<dbReference type="AlphaFoldDB" id="A0A843X024"/>
<name>A0A843X024_COLES</name>
<evidence type="ECO:0000256" key="1">
    <source>
        <dbReference type="SAM" id="MobiDB-lite"/>
    </source>
</evidence>
<protein>
    <submittedName>
        <fullName evidence="2">Uncharacterized protein</fullName>
    </submittedName>
</protein>